<dbReference type="AlphaFoldDB" id="A0A1D1WB67"/>
<name>A0A1D1WB67_RAMVA</name>
<accession>A0A1D1WB67</accession>
<comment type="caution">
    <text evidence="2">The sequence shown here is derived from an EMBL/GenBank/DDBJ whole genome shotgun (WGS) entry which is preliminary data.</text>
</comment>
<organism evidence="2 3">
    <name type="scientific">Ramazzottius varieornatus</name>
    <name type="common">Water bear</name>
    <name type="synonym">Tardigrade</name>
    <dbReference type="NCBI Taxonomy" id="947166"/>
    <lineage>
        <taxon>Eukaryota</taxon>
        <taxon>Metazoa</taxon>
        <taxon>Ecdysozoa</taxon>
        <taxon>Tardigrada</taxon>
        <taxon>Eutardigrada</taxon>
        <taxon>Parachela</taxon>
        <taxon>Hypsibioidea</taxon>
        <taxon>Ramazzottiidae</taxon>
        <taxon>Ramazzottius</taxon>
    </lineage>
</organism>
<dbReference type="InterPro" id="IPR049090">
    <property type="entry name" value="TAF1C_HB"/>
</dbReference>
<proteinExistence type="predicted"/>
<evidence type="ECO:0000259" key="1">
    <source>
        <dbReference type="Pfam" id="PF20642"/>
    </source>
</evidence>
<dbReference type="Pfam" id="PF20642">
    <property type="entry name" value="TAF1C_HB"/>
    <property type="match status" value="1"/>
</dbReference>
<sequence length="339" mass="37426">MEERFAAQPIIRYPSQATTTLAYLKGLRGSPRGGHGDVSCSASQMSQEVMVHQMKMAGGRHSDHVRLPPHMLSLPFLSAAPRQLSAQCALADLPMESAVKHRLQKPTTGLELLQHPSGRGFSCVTVTSLGDIFLQSFATREASEEKETAGGSGNAAFSAVHSECTMNEMEGAHLRKWLKGSVSVDDATSHQNEQAFYPDGSCDLTQELLAHLHYSSLALLQASHPDCPLCDNLPRNADIAEIKKEMGATVMVCPRCHLPVYDERPVVSTGPNRFCYYRKNTSQAAVSLPEELQRDVKLKEMARYNRLLHRLMTECYQQDIPRNLLQPPSTHGKLQSVFG</sequence>
<feature type="domain" description="TAF1C helical bundle" evidence="1">
    <location>
        <begin position="99"/>
        <end position="192"/>
    </location>
</feature>
<gene>
    <name evidence="2" type="primary">RvY_18825-1</name>
    <name evidence="2" type="synonym">RvY_18825.1</name>
    <name evidence="2" type="ORF">RvY_18825</name>
</gene>
<dbReference type="EMBL" id="BDGG01000021">
    <property type="protein sequence ID" value="GAV09254.1"/>
    <property type="molecule type" value="Genomic_DNA"/>
</dbReference>
<evidence type="ECO:0000313" key="2">
    <source>
        <dbReference type="EMBL" id="GAV09254.1"/>
    </source>
</evidence>
<evidence type="ECO:0000313" key="3">
    <source>
        <dbReference type="Proteomes" id="UP000186922"/>
    </source>
</evidence>
<keyword evidence="3" id="KW-1185">Reference proteome</keyword>
<reference evidence="2 3" key="1">
    <citation type="journal article" date="2016" name="Nat. Commun.">
        <title>Extremotolerant tardigrade genome and improved radiotolerance of human cultured cells by tardigrade-unique protein.</title>
        <authorList>
            <person name="Hashimoto T."/>
            <person name="Horikawa D.D."/>
            <person name="Saito Y."/>
            <person name="Kuwahara H."/>
            <person name="Kozuka-Hata H."/>
            <person name="Shin-I T."/>
            <person name="Minakuchi Y."/>
            <person name="Ohishi K."/>
            <person name="Motoyama A."/>
            <person name="Aizu T."/>
            <person name="Enomoto A."/>
            <person name="Kondo K."/>
            <person name="Tanaka S."/>
            <person name="Hara Y."/>
            <person name="Koshikawa S."/>
            <person name="Sagara H."/>
            <person name="Miura T."/>
            <person name="Yokobori S."/>
            <person name="Miyagawa K."/>
            <person name="Suzuki Y."/>
            <person name="Kubo T."/>
            <person name="Oyama M."/>
            <person name="Kohara Y."/>
            <person name="Fujiyama A."/>
            <person name="Arakawa K."/>
            <person name="Katayama T."/>
            <person name="Toyoda A."/>
            <person name="Kunieda T."/>
        </authorList>
    </citation>
    <scope>NUCLEOTIDE SEQUENCE [LARGE SCALE GENOMIC DNA]</scope>
    <source>
        <strain evidence="2 3">YOKOZUNA-1</strain>
    </source>
</reference>
<dbReference type="Proteomes" id="UP000186922">
    <property type="component" value="Unassembled WGS sequence"/>
</dbReference>
<protein>
    <recommendedName>
        <fullName evidence="1">TAF1C helical bundle domain-containing protein</fullName>
    </recommendedName>
</protein>